<dbReference type="Proteomes" id="UP000198967">
    <property type="component" value="Unassembled WGS sequence"/>
</dbReference>
<evidence type="ECO:0000259" key="3">
    <source>
        <dbReference type="SMART" id="SM00331"/>
    </source>
</evidence>
<dbReference type="SUPFAM" id="SSF55781">
    <property type="entry name" value="GAF domain-like"/>
    <property type="match status" value="2"/>
</dbReference>
<dbReference type="InterPro" id="IPR029016">
    <property type="entry name" value="GAF-like_dom_sf"/>
</dbReference>
<dbReference type="InterPro" id="IPR001932">
    <property type="entry name" value="PPM-type_phosphatase-like_dom"/>
</dbReference>
<dbReference type="InterPro" id="IPR036457">
    <property type="entry name" value="PPM-type-like_dom_sf"/>
</dbReference>
<dbReference type="OrthoDB" id="118142at2"/>
<reference evidence="4 5" key="1">
    <citation type="submission" date="2016-10" db="EMBL/GenBank/DDBJ databases">
        <authorList>
            <person name="de Groot N.N."/>
        </authorList>
    </citation>
    <scope>NUCLEOTIDE SEQUENCE [LARGE SCALE GENOMIC DNA]</scope>
    <source>
        <strain evidence="4 5">CGMCC 4.3143</strain>
    </source>
</reference>
<name>A0A1G7Y467_PSEOR</name>
<evidence type="ECO:0000256" key="1">
    <source>
        <dbReference type="ARBA" id="ARBA00022801"/>
    </source>
</evidence>
<proteinExistence type="predicted"/>
<dbReference type="PANTHER" id="PTHR43156">
    <property type="entry name" value="STAGE II SPORULATION PROTEIN E-RELATED"/>
    <property type="match status" value="1"/>
</dbReference>
<dbReference type="GO" id="GO:0016791">
    <property type="term" value="F:phosphatase activity"/>
    <property type="evidence" value="ECO:0007669"/>
    <property type="project" value="TreeGrafter"/>
</dbReference>
<keyword evidence="1" id="KW-0378">Hydrolase</keyword>
<sequence length="609" mass="65043">MTHAQHGATDPASVLCDPGRARVLGRIGLGAETDSRCDELAAWVTEALDVPVALVSLVREDEQVFPGMTGLPEPWAAKRATPLSHSFCQHVVITAAPLVVTDAREDPLVRDNLAIPDLGVVAYAGMPLTDADGTVLGSLCAIDTRPRHWTDAELGVLERIAAACSAELRLRLARYDTDRELDRRDAVEAAHLRALDRSHILLTAARAFGDATTVADALTRLAELLDAEFTPTLLVPVLVEGDRLHRLGDAGDPHPARFARHDATPAATAIREGRLVHHPDRASFETRYSAAMIATFRRLDLQTCVAVPLLDAGGPCGAVVLAWDRPDAVEPGDLLTLASVAGYAGQAIGRAGLLEHRIAVAHALQNAMLSPLPQVDDLQMARRYSPADARENVGGDWYDAAPLIDRPDGPGHRRLMVSVGDIVGHTLDAATHMGQIRSMLRQAAWDHLGEPPSVALRAVDDLNRGLGLGAAGSAFVGYLEEPSPGRWALTWTNAGHPPPVLLAPDGTVELLDEHDTLFGFAALAELPRTDHTRAVPPGATLFLYTDGLVEHGGGSIDEGIADLLALLRRHHDLPVRDLVDTVVDVLAPEVPDDVVAFAVRFPVRTDSGA</sequence>
<organism evidence="4 5">
    <name type="scientific">Pseudonocardia oroxyli</name>
    <dbReference type="NCBI Taxonomy" id="366584"/>
    <lineage>
        <taxon>Bacteria</taxon>
        <taxon>Bacillati</taxon>
        <taxon>Actinomycetota</taxon>
        <taxon>Actinomycetes</taxon>
        <taxon>Pseudonocardiales</taxon>
        <taxon>Pseudonocardiaceae</taxon>
        <taxon>Pseudonocardia</taxon>
    </lineage>
</organism>
<dbReference type="SMART" id="SM00065">
    <property type="entry name" value="GAF"/>
    <property type="match status" value="1"/>
</dbReference>
<evidence type="ECO:0000313" key="5">
    <source>
        <dbReference type="Proteomes" id="UP000198967"/>
    </source>
</evidence>
<evidence type="ECO:0000313" key="4">
    <source>
        <dbReference type="EMBL" id="SDG90780.1"/>
    </source>
</evidence>
<protein>
    <submittedName>
        <fullName evidence="4">GAF domain-containing protein</fullName>
    </submittedName>
</protein>
<dbReference type="Gene3D" id="3.60.40.10">
    <property type="entry name" value="PPM-type phosphatase domain"/>
    <property type="match status" value="1"/>
</dbReference>
<dbReference type="PANTHER" id="PTHR43156:SF2">
    <property type="entry name" value="STAGE II SPORULATION PROTEIN E"/>
    <property type="match status" value="1"/>
</dbReference>
<dbReference type="AlphaFoldDB" id="A0A1G7Y467"/>
<evidence type="ECO:0000259" key="2">
    <source>
        <dbReference type="SMART" id="SM00065"/>
    </source>
</evidence>
<feature type="domain" description="PPM-type phosphatase" evidence="3">
    <location>
        <begin position="375"/>
        <end position="601"/>
    </location>
</feature>
<dbReference type="STRING" id="366584.SAMN05216377_116166"/>
<dbReference type="Pfam" id="PF13185">
    <property type="entry name" value="GAF_2"/>
    <property type="match status" value="1"/>
</dbReference>
<dbReference type="Pfam" id="PF01590">
    <property type="entry name" value="GAF"/>
    <property type="match status" value="1"/>
</dbReference>
<dbReference type="InterPro" id="IPR052016">
    <property type="entry name" value="Bact_Sigma-Reg"/>
</dbReference>
<dbReference type="Pfam" id="PF07228">
    <property type="entry name" value="SpoIIE"/>
    <property type="match status" value="1"/>
</dbReference>
<keyword evidence="5" id="KW-1185">Reference proteome</keyword>
<dbReference type="RefSeq" id="WP_093088653.1">
    <property type="nucleotide sequence ID" value="NZ_FNBE01000016.1"/>
</dbReference>
<accession>A0A1G7Y467</accession>
<dbReference type="SMART" id="SM00331">
    <property type="entry name" value="PP2C_SIG"/>
    <property type="match status" value="1"/>
</dbReference>
<dbReference type="InterPro" id="IPR003018">
    <property type="entry name" value="GAF"/>
</dbReference>
<dbReference type="EMBL" id="FNBE01000016">
    <property type="protein sequence ID" value="SDG90780.1"/>
    <property type="molecule type" value="Genomic_DNA"/>
</dbReference>
<dbReference type="Gene3D" id="3.30.450.40">
    <property type="match status" value="2"/>
</dbReference>
<gene>
    <name evidence="4" type="ORF">SAMN05216377_116166</name>
</gene>
<feature type="domain" description="GAF" evidence="2">
    <location>
        <begin position="32"/>
        <end position="178"/>
    </location>
</feature>